<organism evidence="1 2">
    <name type="scientific">Acidithiobacillus ferrooxidans</name>
    <name type="common">Thiobacillus ferrooxidans</name>
    <dbReference type="NCBI Taxonomy" id="920"/>
    <lineage>
        <taxon>Bacteria</taxon>
        <taxon>Pseudomonadati</taxon>
        <taxon>Pseudomonadota</taxon>
        <taxon>Acidithiobacillia</taxon>
        <taxon>Acidithiobacillales</taxon>
        <taxon>Acidithiobacillaceae</taxon>
        <taxon>Acidithiobacillus</taxon>
    </lineage>
</organism>
<evidence type="ECO:0000313" key="2">
    <source>
        <dbReference type="Proteomes" id="UP000078302"/>
    </source>
</evidence>
<comment type="caution">
    <text evidence="1">The sequence shown here is derived from an EMBL/GenBank/DDBJ whole genome shotgun (WGS) entry which is preliminary data.</text>
</comment>
<evidence type="ECO:0000313" key="1">
    <source>
        <dbReference type="EMBL" id="OAP87259.1"/>
    </source>
</evidence>
<keyword evidence="2" id="KW-1185">Reference proteome</keyword>
<dbReference type="AlphaFoldDB" id="A0A179B7C1"/>
<dbReference type="EMBL" id="LVXZ01000288">
    <property type="protein sequence ID" value="OAP87259.1"/>
    <property type="molecule type" value="Genomic_DNA"/>
</dbReference>
<dbReference type="SUPFAM" id="SSF56784">
    <property type="entry name" value="HAD-like"/>
    <property type="match status" value="1"/>
</dbReference>
<protein>
    <recommendedName>
        <fullName evidence="3">HAD family hydrolase</fullName>
    </recommendedName>
</protein>
<accession>A0A179B7C1</accession>
<dbReference type="OrthoDB" id="5298720at2"/>
<reference evidence="1 2" key="1">
    <citation type="submission" date="2016-04" db="EMBL/GenBank/DDBJ databases">
        <title>Acidithiobacillus ferrooxidans genome sequencing and assembly.</title>
        <authorList>
            <person name="Zhou Z."/>
        </authorList>
    </citation>
    <scope>NUCLEOTIDE SEQUENCE [LARGE SCALE GENOMIC DNA]</scope>
    <source>
        <strain evidence="1 2">BY0502</strain>
    </source>
</reference>
<dbReference type="InterPro" id="IPR036412">
    <property type="entry name" value="HAD-like_sf"/>
</dbReference>
<name>A0A179B7C1_ACIFR</name>
<sequence>MRIAIDADQVLFDFDAAWRMTAGQVLGRPMPKPAPTYHLMVRYGLTTSEYHKVWAGFEVMGMWARCPIIPEALDRVRMWLDMGHKVFVASAVDAHVREQREAALDRMA</sequence>
<evidence type="ECO:0008006" key="3">
    <source>
        <dbReference type="Google" id="ProtNLM"/>
    </source>
</evidence>
<dbReference type="RefSeq" id="WP_064220322.1">
    <property type="nucleotide sequence ID" value="NZ_LVXZ01000288.1"/>
</dbReference>
<proteinExistence type="predicted"/>
<dbReference type="Proteomes" id="UP000078302">
    <property type="component" value="Unassembled WGS sequence"/>
</dbReference>
<gene>
    <name evidence="1" type="ORF">A4H96_15070</name>
</gene>